<keyword evidence="4" id="KW-1185">Reference proteome</keyword>
<dbReference type="GO" id="GO:0033615">
    <property type="term" value="P:mitochondrial proton-transporting ATP synthase complex assembly"/>
    <property type="evidence" value="ECO:0007669"/>
    <property type="project" value="TreeGrafter"/>
</dbReference>
<sequence length="193" mass="22030">MKCGVRGPHQVTKTRRCTTTHPDTTRDLHAGVGTARLRPCWHAYPWVKFFSYTTSGISLFLMPQIFLRTGLGVESFALQVVFCGIIGFFTFMTPVLLHLISKGYVIRLYHNSDTDTYTAITYSVFLTEKRRVFHQSQVRIPAVSKLFTTFYAGQVGLLVNPDLFHIPQDYNHLMGYDKPFTFSTDDMDASDKN</sequence>
<comment type="similarity">
    <text evidence="1">Belongs to the TMEM70 family.</text>
</comment>
<accession>A0A3Q2ZIS5</accession>
<evidence type="ECO:0000313" key="3">
    <source>
        <dbReference type="Ensembl" id="ENSKMAP00000003556.1"/>
    </source>
</evidence>
<dbReference type="Ensembl" id="ENSKMAT00000003624.1">
    <property type="protein sequence ID" value="ENSKMAP00000003556.1"/>
    <property type="gene ID" value="ENSKMAG00000002697.1"/>
</dbReference>
<feature type="transmembrane region" description="Helical" evidence="2">
    <location>
        <begin position="78"/>
        <end position="100"/>
    </location>
</feature>
<reference evidence="3" key="1">
    <citation type="submission" date="2025-08" db="UniProtKB">
        <authorList>
            <consortium name="Ensembl"/>
        </authorList>
    </citation>
    <scope>IDENTIFICATION</scope>
</reference>
<evidence type="ECO:0000256" key="2">
    <source>
        <dbReference type="SAM" id="Phobius"/>
    </source>
</evidence>
<dbReference type="Pfam" id="PF06979">
    <property type="entry name" value="TMEM70"/>
    <property type="match status" value="1"/>
</dbReference>
<dbReference type="PANTHER" id="PTHR13281">
    <property type="entry name" value="TRANSMEMBRANE PROTEIN 70, MITOCHONDRIAL"/>
    <property type="match status" value="1"/>
</dbReference>
<proteinExistence type="inferred from homology"/>
<dbReference type="InterPro" id="IPR009724">
    <property type="entry name" value="TMEM70"/>
</dbReference>
<name>A0A3Q2ZIS5_KRYMA</name>
<dbReference type="InterPro" id="IPR045325">
    <property type="entry name" value="TMEM70/TMEM186/TMEM223"/>
</dbReference>
<dbReference type="PANTHER" id="PTHR13281:SF0">
    <property type="entry name" value="TRANSMEMBRANE PROTEIN 70, MITOCHONDRIAL"/>
    <property type="match status" value="1"/>
</dbReference>
<evidence type="ECO:0000313" key="4">
    <source>
        <dbReference type="Proteomes" id="UP000264800"/>
    </source>
</evidence>
<dbReference type="STRING" id="37003.ENSKMAP00000003556"/>
<dbReference type="Proteomes" id="UP000264800">
    <property type="component" value="Unplaced"/>
</dbReference>
<protein>
    <submittedName>
        <fullName evidence="3">Transmembrane protein 70</fullName>
    </submittedName>
</protein>
<keyword evidence="2" id="KW-1133">Transmembrane helix</keyword>
<keyword evidence="2" id="KW-0812">Transmembrane</keyword>
<evidence type="ECO:0000256" key="1">
    <source>
        <dbReference type="ARBA" id="ARBA00005280"/>
    </source>
</evidence>
<dbReference type="OMA" id="NQATDEY"/>
<dbReference type="GeneTree" id="ENSGT00390000018710"/>
<dbReference type="GO" id="GO:0031966">
    <property type="term" value="C:mitochondrial membrane"/>
    <property type="evidence" value="ECO:0007669"/>
    <property type="project" value="TreeGrafter"/>
</dbReference>
<keyword evidence="2" id="KW-0472">Membrane</keyword>
<feature type="transmembrane region" description="Helical" evidence="2">
    <location>
        <begin position="46"/>
        <end position="66"/>
    </location>
</feature>
<organism evidence="3 4">
    <name type="scientific">Kryptolebias marmoratus</name>
    <name type="common">Mangrove killifish</name>
    <name type="synonym">Rivulus marmoratus</name>
    <dbReference type="NCBI Taxonomy" id="37003"/>
    <lineage>
        <taxon>Eukaryota</taxon>
        <taxon>Metazoa</taxon>
        <taxon>Chordata</taxon>
        <taxon>Craniata</taxon>
        <taxon>Vertebrata</taxon>
        <taxon>Euteleostomi</taxon>
        <taxon>Actinopterygii</taxon>
        <taxon>Neopterygii</taxon>
        <taxon>Teleostei</taxon>
        <taxon>Neoteleostei</taxon>
        <taxon>Acanthomorphata</taxon>
        <taxon>Ovalentaria</taxon>
        <taxon>Atherinomorphae</taxon>
        <taxon>Cyprinodontiformes</taxon>
        <taxon>Rivulidae</taxon>
        <taxon>Kryptolebias</taxon>
    </lineage>
</organism>
<dbReference type="AlphaFoldDB" id="A0A3Q2ZIS5"/>
<reference evidence="3" key="2">
    <citation type="submission" date="2025-09" db="UniProtKB">
        <authorList>
            <consortium name="Ensembl"/>
        </authorList>
    </citation>
    <scope>IDENTIFICATION</scope>
</reference>